<sequence length="102" mass="12627">MQDELEQSEQIDRLQRLQEEEEQTQLKQWEQEQLIEQNRAEIIAYVSQIKDDIEQLEQIDAVEEIIDKRELQLRQKEPNYVQLFQYEQWEYVTFLVQQLNQN</sequence>
<dbReference type="Proteomes" id="UP000663844">
    <property type="component" value="Unassembled WGS sequence"/>
</dbReference>
<evidence type="ECO:0000313" key="3">
    <source>
        <dbReference type="Proteomes" id="UP000663845"/>
    </source>
</evidence>
<dbReference type="AlphaFoldDB" id="A0A815GBG9"/>
<protein>
    <submittedName>
        <fullName evidence="1">Uncharacterized protein</fullName>
    </submittedName>
</protein>
<organism evidence="1 3">
    <name type="scientific">Adineta steineri</name>
    <dbReference type="NCBI Taxonomy" id="433720"/>
    <lineage>
        <taxon>Eukaryota</taxon>
        <taxon>Metazoa</taxon>
        <taxon>Spiralia</taxon>
        <taxon>Gnathifera</taxon>
        <taxon>Rotifera</taxon>
        <taxon>Eurotatoria</taxon>
        <taxon>Bdelloidea</taxon>
        <taxon>Adinetida</taxon>
        <taxon>Adinetidae</taxon>
        <taxon>Adineta</taxon>
    </lineage>
</organism>
<reference evidence="1" key="1">
    <citation type="submission" date="2021-02" db="EMBL/GenBank/DDBJ databases">
        <authorList>
            <person name="Nowell W R."/>
        </authorList>
    </citation>
    <scope>NUCLEOTIDE SEQUENCE</scope>
</reference>
<dbReference type="EMBL" id="CAJOAZ010000445">
    <property type="protein sequence ID" value="CAF3650411.1"/>
    <property type="molecule type" value="Genomic_DNA"/>
</dbReference>
<dbReference type="Proteomes" id="UP000663845">
    <property type="component" value="Unassembled WGS sequence"/>
</dbReference>
<accession>A0A815GBG9</accession>
<evidence type="ECO:0000313" key="1">
    <source>
        <dbReference type="EMBL" id="CAF1336641.1"/>
    </source>
</evidence>
<name>A0A815GBG9_9BILA</name>
<proteinExistence type="predicted"/>
<comment type="caution">
    <text evidence="1">The sequence shown here is derived from an EMBL/GenBank/DDBJ whole genome shotgun (WGS) entry which is preliminary data.</text>
</comment>
<evidence type="ECO:0000313" key="2">
    <source>
        <dbReference type="EMBL" id="CAF3650411.1"/>
    </source>
</evidence>
<dbReference type="EMBL" id="CAJNOG010000690">
    <property type="protein sequence ID" value="CAF1336641.1"/>
    <property type="molecule type" value="Genomic_DNA"/>
</dbReference>
<gene>
    <name evidence="1" type="ORF">JYZ213_LOCUS34255</name>
    <name evidence="2" type="ORF">OXD698_LOCUS8988</name>
</gene>